<dbReference type="InterPro" id="IPR001245">
    <property type="entry name" value="Ser-Thr/Tyr_kinase_cat_dom"/>
</dbReference>
<dbReference type="SMART" id="SM00220">
    <property type="entry name" value="S_TKc"/>
    <property type="match status" value="1"/>
</dbReference>
<dbReference type="PANTHER" id="PTHR46821">
    <property type="entry name" value="OS07G0586332 PROTEIN"/>
    <property type="match status" value="1"/>
</dbReference>
<dbReference type="OrthoDB" id="4062651at2759"/>
<dbReference type="InterPro" id="IPR044576">
    <property type="entry name" value="At4g25390-like"/>
</dbReference>
<keyword evidence="8" id="KW-0472">Membrane</keyword>
<keyword evidence="5 6" id="KW-0067">ATP-binding</keyword>
<evidence type="ECO:0000256" key="4">
    <source>
        <dbReference type="ARBA" id="ARBA00022777"/>
    </source>
</evidence>
<dbReference type="EMBL" id="JAMQYH010000002">
    <property type="protein sequence ID" value="KAJ1697946.1"/>
    <property type="molecule type" value="Genomic_DNA"/>
</dbReference>
<keyword evidence="8" id="KW-0812">Transmembrane</keyword>
<reference evidence="10" key="1">
    <citation type="journal article" date="2022" name="Cell">
        <title>Repeat-based holocentromeres influence genome architecture and karyotype evolution.</title>
        <authorList>
            <person name="Hofstatter P.G."/>
            <person name="Thangavel G."/>
            <person name="Lux T."/>
            <person name="Neumann P."/>
            <person name="Vondrak T."/>
            <person name="Novak P."/>
            <person name="Zhang M."/>
            <person name="Costa L."/>
            <person name="Castellani M."/>
            <person name="Scott A."/>
            <person name="Toegelov H."/>
            <person name="Fuchs J."/>
            <person name="Mata-Sucre Y."/>
            <person name="Dias Y."/>
            <person name="Vanzela A.L.L."/>
            <person name="Huettel B."/>
            <person name="Almeida C.C.S."/>
            <person name="Simkova H."/>
            <person name="Souza G."/>
            <person name="Pedrosa-Harand A."/>
            <person name="Macas J."/>
            <person name="Mayer K.F.X."/>
            <person name="Houben A."/>
            <person name="Marques A."/>
        </authorList>
    </citation>
    <scope>NUCLEOTIDE SEQUENCE</scope>
    <source>
        <strain evidence="10">RhyBre1mFocal</strain>
    </source>
</reference>
<comment type="caution">
    <text evidence="10">The sequence shown here is derived from an EMBL/GenBank/DDBJ whole genome shotgun (WGS) entry which is preliminary data.</text>
</comment>
<sequence length="636" mass="71019">MPSRLLLSPSPPSPSPSHHLSFLHRRHHLFLIVFSSVFLFLLSILLLYLSFTFFRRRRRRTLPLLSPSLPSPSSSPSPLPFSLLRRATLSFHPSRSLGRGSSSSVYLATFPSSPSSPPLAVKLLPPVPPSLHEFHLLSSLPSSPFIVPLLAYSLPTSPSRPLLLAFQYMPNGSLQSLLFNASSSDSSDSSLLDWSKRFSILLDVAQALAFLHFECDPPVIHGDLKPSNVLLTSDFRAKLSDFGLSRLKDENNAADYNFPLSQELGPSQELVVKDLGAGEVPSGEIGRQEVINSSSPLVMQGENNNAQWGKDWWWKQEGSGELDSKDYVAEWIGSQIGLEKNPDPDWDNGQTTPTETEPDKSFEQASSSQADEATTFSMDKSPERNKKRKKDDVVEDGKKKNRKMREWWKEEYYAEMTNSGVNPEKKGFKWLRSISSRGTGTGSGTGTNEETHFDTNFRKKAWKKKRSRSVTSDMFSGDLLSRELSSTTSIRGTVCYVAPEYGFSTHLIEKTDIYSFGVLILVVLSGRRPLHVLSSPVKLEKANLVSWCRQLAKSGDVLELMDERLNGSYDKDQASLCINLALLCLQKMPELRPDSNEIVKILRGEMEIPDLPFEFSPSPCAIGFNRSRRKALSDAE</sequence>
<dbReference type="GO" id="GO:0005524">
    <property type="term" value="F:ATP binding"/>
    <property type="evidence" value="ECO:0007669"/>
    <property type="project" value="UniProtKB-UniRule"/>
</dbReference>
<feature type="compositionally biased region" description="Polar residues" evidence="7">
    <location>
        <begin position="363"/>
        <end position="378"/>
    </location>
</feature>
<protein>
    <recommendedName>
        <fullName evidence="9">Protein kinase domain-containing protein</fullName>
    </recommendedName>
</protein>
<dbReference type="FunFam" id="1.10.510.10:FF:000780">
    <property type="entry name" value="Receptor-like serine/threonine-protein kinase At4g25390"/>
    <property type="match status" value="1"/>
</dbReference>
<dbReference type="PROSITE" id="PS50011">
    <property type="entry name" value="PROTEIN_KINASE_DOM"/>
    <property type="match status" value="1"/>
</dbReference>
<evidence type="ECO:0000259" key="9">
    <source>
        <dbReference type="PROSITE" id="PS50011"/>
    </source>
</evidence>
<feature type="compositionally biased region" description="Basic and acidic residues" evidence="7">
    <location>
        <begin position="380"/>
        <end position="400"/>
    </location>
</feature>
<dbReference type="PROSITE" id="PS00107">
    <property type="entry name" value="PROTEIN_KINASE_ATP"/>
    <property type="match status" value="1"/>
</dbReference>
<dbReference type="GO" id="GO:0004674">
    <property type="term" value="F:protein serine/threonine kinase activity"/>
    <property type="evidence" value="ECO:0007669"/>
    <property type="project" value="UniProtKB-KW"/>
</dbReference>
<evidence type="ECO:0000313" key="10">
    <source>
        <dbReference type="EMBL" id="KAJ1697946.1"/>
    </source>
</evidence>
<dbReference type="InterPro" id="IPR000719">
    <property type="entry name" value="Prot_kinase_dom"/>
</dbReference>
<dbReference type="PROSITE" id="PS00108">
    <property type="entry name" value="PROTEIN_KINASE_ST"/>
    <property type="match status" value="1"/>
</dbReference>
<dbReference type="InterPro" id="IPR017441">
    <property type="entry name" value="Protein_kinase_ATP_BS"/>
</dbReference>
<dbReference type="Gene3D" id="1.10.510.10">
    <property type="entry name" value="Transferase(Phosphotransferase) domain 1"/>
    <property type="match status" value="2"/>
</dbReference>
<accession>A0A9Q0HTK3</accession>
<evidence type="ECO:0000256" key="7">
    <source>
        <dbReference type="SAM" id="MobiDB-lite"/>
    </source>
</evidence>
<feature type="binding site" evidence="6">
    <location>
        <position position="122"/>
    </location>
    <ligand>
        <name>ATP</name>
        <dbReference type="ChEBI" id="CHEBI:30616"/>
    </ligand>
</feature>
<evidence type="ECO:0000256" key="3">
    <source>
        <dbReference type="ARBA" id="ARBA00022741"/>
    </source>
</evidence>
<evidence type="ECO:0000256" key="8">
    <source>
        <dbReference type="SAM" id="Phobius"/>
    </source>
</evidence>
<keyword evidence="11" id="KW-1185">Reference proteome</keyword>
<organism evidence="10 11">
    <name type="scientific">Rhynchospora breviuscula</name>
    <dbReference type="NCBI Taxonomy" id="2022672"/>
    <lineage>
        <taxon>Eukaryota</taxon>
        <taxon>Viridiplantae</taxon>
        <taxon>Streptophyta</taxon>
        <taxon>Embryophyta</taxon>
        <taxon>Tracheophyta</taxon>
        <taxon>Spermatophyta</taxon>
        <taxon>Magnoliopsida</taxon>
        <taxon>Liliopsida</taxon>
        <taxon>Poales</taxon>
        <taxon>Cyperaceae</taxon>
        <taxon>Cyperoideae</taxon>
        <taxon>Rhynchosporeae</taxon>
        <taxon>Rhynchospora</taxon>
    </lineage>
</organism>
<evidence type="ECO:0000256" key="1">
    <source>
        <dbReference type="ARBA" id="ARBA00022527"/>
    </source>
</evidence>
<gene>
    <name evidence="10" type="ORF">LUZ63_006458</name>
</gene>
<evidence type="ECO:0000256" key="6">
    <source>
        <dbReference type="PROSITE-ProRule" id="PRU10141"/>
    </source>
</evidence>
<keyword evidence="2" id="KW-0808">Transferase</keyword>
<dbReference type="Proteomes" id="UP001151287">
    <property type="component" value="Unassembled WGS sequence"/>
</dbReference>
<feature type="region of interest" description="Disordered" evidence="7">
    <location>
        <begin position="336"/>
        <end position="400"/>
    </location>
</feature>
<feature type="domain" description="Protein kinase" evidence="9">
    <location>
        <begin position="91"/>
        <end position="614"/>
    </location>
</feature>
<dbReference type="InterPro" id="IPR011009">
    <property type="entry name" value="Kinase-like_dom_sf"/>
</dbReference>
<dbReference type="SUPFAM" id="SSF56112">
    <property type="entry name" value="Protein kinase-like (PK-like)"/>
    <property type="match status" value="1"/>
</dbReference>
<dbReference type="PANTHER" id="PTHR46821:SF4">
    <property type="entry name" value="OS08G0275200 PROTEIN"/>
    <property type="match status" value="1"/>
</dbReference>
<evidence type="ECO:0000256" key="2">
    <source>
        <dbReference type="ARBA" id="ARBA00022679"/>
    </source>
</evidence>
<dbReference type="InterPro" id="IPR008271">
    <property type="entry name" value="Ser/Thr_kinase_AS"/>
</dbReference>
<dbReference type="Pfam" id="PF07714">
    <property type="entry name" value="PK_Tyr_Ser-Thr"/>
    <property type="match status" value="1"/>
</dbReference>
<evidence type="ECO:0000256" key="5">
    <source>
        <dbReference type="ARBA" id="ARBA00022840"/>
    </source>
</evidence>
<keyword evidence="3 6" id="KW-0547">Nucleotide-binding</keyword>
<keyword evidence="1" id="KW-0723">Serine/threonine-protein kinase</keyword>
<proteinExistence type="predicted"/>
<keyword evidence="8" id="KW-1133">Transmembrane helix</keyword>
<name>A0A9Q0HTK3_9POAL</name>
<feature type="transmembrane region" description="Helical" evidence="8">
    <location>
        <begin position="29"/>
        <end position="51"/>
    </location>
</feature>
<evidence type="ECO:0000313" key="11">
    <source>
        <dbReference type="Proteomes" id="UP001151287"/>
    </source>
</evidence>
<dbReference type="AlphaFoldDB" id="A0A9Q0HTK3"/>
<keyword evidence="4" id="KW-0418">Kinase</keyword>